<protein>
    <submittedName>
        <fullName evidence="2">Uncharacterized protein</fullName>
    </submittedName>
</protein>
<dbReference type="Proteomes" id="UP001501638">
    <property type="component" value="Unassembled WGS sequence"/>
</dbReference>
<keyword evidence="3" id="KW-1185">Reference proteome</keyword>
<feature type="region of interest" description="Disordered" evidence="1">
    <location>
        <begin position="52"/>
        <end position="86"/>
    </location>
</feature>
<gene>
    <name evidence="2" type="ORF">GCM10010405_09380</name>
</gene>
<dbReference type="EMBL" id="BAAASZ010000007">
    <property type="protein sequence ID" value="GAA2428829.1"/>
    <property type="molecule type" value="Genomic_DNA"/>
</dbReference>
<feature type="compositionally biased region" description="Low complexity" evidence="1">
    <location>
        <begin position="62"/>
        <end position="72"/>
    </location>
</feature>
<organism evidence="2 3">
    <name type="scientific">Streptomyces macrosporus</name>
    <dbReference type="NCBI Taxonomy" id="44032"/>
    <lineage>
        <taxon>Bacteria</taxon>
        <taxon>Bacillati</taxon>
        <taxon>Actinomycetota</taxon>
        <taxon>Actinomycetes</taxon>
        <taxon>Kitasatosporales</taxon>
        <taxon>Streptomycetaceae</taxon>
        <taxon>Streptomyces</taxon>
    </lineage>
</organism>
<accession>A0ABP5WMT9</accession>
<feature type="compositionally biased region" description="Basic and acidic residues" evidence="1">
    <location>
        <begin position="52"/>
        <end position="61"/>
    </location>
</feature>
<reference evidence="3" key="1">
    <citation type="journal article" date="2019" name="Int. J. Syst. Evol. Microbiol.">
        <title>The Global Catalogue of Microorganisms (GCM) 10K type strain sequencing project: providing services to taxonomists for standard genome sequencing and annotation.</title>
        <authorList>
            <consortium name="The Broad Institute Genomics Platform"/>
            <consortium name="The Broad Institute Genome Sequencing Center for Infectious Disease"/>
            <person name="Wu L."/>
            <person name="Ma J."/>
        </authorList>
    </citation>
    <scope>NUCLEOTIDE SEQUENCE [LARGE SCALE GENOMIC DNA]</scope>
    <source>
        <strain evidence="3">JCM 6305</strain>
    </source>
</reference>
<name>A0ABP5WMT9_9ACTN</name>
<comment type="caution">
    <text evidence="2">The sequence shown here is derived from an EMBL/GenBank/DDBJ whole genome shotgun (WGS) entry which is preliminary data.</text>
</comment>
<evidence type="ECO:0000313" key="2">
    <source>
        <dbReference type="EMBL" id="GAA2428829.1"/>
    </source>
</evidence>
<evidence type="ECO:0000313" key="3">
    <source>
        <dbReference type="Proteomes" id="UP001501638"/>
    </source>
</evidence>
<evidence type="ECO:0000256" key="1">
    <source>
        <dbReference type="SAM" id="MobiDB-lite"/>
    </source>
</evidence>
<proteinExistence type="predicted"/>
<sequence length="86" mass="8455">MLPGEHGPASSVVDHAGPGAYRVPRGIPWSAAGSGPAVAGPLPAAVGMRWTDRRSDRRDGAGRACRTTAATAPIDGLASAPGGQGA</sequence>